<evidence type="ECO:0000256" key="4">
    <source>
        <dbReference type="ARBA" id="ARBA00023002"/>
    </source>
</evidence>
<dbReference type="PROSITE" id="PS51186">
    <property type="entry name" value="GNAT"/>
    <property type="match status" value="1"/>
</dbReference>
<keyword evidence="13" id="KW-1185">Reference proteome</keyword>
<dbReference type="Gene3D" id="3.40.50.10860">
    <property type="entry name" value="Leucine Dehydrogenase, chain A, domain 1"/>
    <property type="match status" value="1"/>
</dbReference>
<evidence type="ECO:0000256" key="3">
    <source>
        <dbReference type="ARBA" id="ARBA00012889"/>
    </source>
</evidence>
<comment type="catalytic activity">
    <reaction evidence="7">
        <text>L-glutamate + NAD(+) + H2O = 2-oxoglutarate + NH4(+) + NADH + H(+)</text>
        <dbReference type="Rhea" id="RHEA:15133"/>
        <dbReference type="ChEBI" id="CHEBI:15377"/>
        <dbReference type="ChEBI" id="CHEBI:15378"/>
        <dbReference type="ChEBI" id="CHEBI:16810"/>
        <dbReference type="ChEBI" id="CHEBI:28938"/>
        <dbReference type="ChEBI" id="CHEBI:29985"/>
        <dbReference type="ChEBI" id="CHEBI:57540"/>
        <dbReference type="ChEBI" id="CHEBI:57945"/>
        <dbReference type="EC" id="1.4.1.3"/>
    </reaction>
</comment>
<evidence type="ECO:0000256" key="10">
    <source>
        <dbReference type="SAM" id="MobiDB-lite"/>
    </source>
</evidence>
<dbReference type="InterPro" id="IPR046346">
    <property type="entry name" value="Aminoacid_DH-like_N_sf"/>
</dbReference>
<dbReference type="GO" id="GO:0005739">
    <property type="term" value="C:mitochondrion"/>
    <property type="evidence" value="ECO:0007669"/>
    <property type="project" value="TreeGrafter"/>
</dbReference>
<name>A0A8J5EWF0_ZINOF</name>
<dbReference type="InterPro" id="IPR036291">
    <property type="entry name" value="NAD(P)-bd_dom_sf"/>
</dbReference>
<evidence type="ECO:0000256" key="9">
    <source>
        <dbReference type="RuleBase" id="RU004417"/>
    </source>
</evidence>
<dbReference type="InterPro" id="IPR016181">
    <property type="entry name" value="Acyl_CoA_acyltransferase"/>
</dbReference>
<dbReference type="Pfam" id="PF02812">
    <property type="entry name" value="ELFV_dehydrog_N"/>
    <property type="match status" value="1"/>
</dbReference>
<dbReference type="SMART" id="SM00839">
    <property type="entry name" value="ELFV_dehydrog"/>
    <property type="match status" value="1"/>
</dbReference>
<dbReference type="SUPFAM" id="SSF53223">
    <property type="entry name" value="Aminoacid dehydrogenase-like, N-terminal domain"/>
    <property type="match status" value="1"/>
</dbReference>
<evidence type="ECO:0000256" key="2">
    <source>
        <dbReference type="ARBA" id="ARBA00006382"/>
    </source>
</evidence>
<dbReference type="GO" id="GO:0004352">
    <property type="term" value="F:glutamate dehydrogenase (NAD+) activity"/>
    <property type="evidence" value="ECO:0007669"/>
    <property type="project" value="TreeGrafter"/>
</dbReference>
<keyword evidence="6" id="KW-0539">Nucleus</keyword>
<dbReference type="GO" id="GO:0005634">
    <property type="term" value="C:nucleus"/>
    <property type="evidence" value="ECO:0007669"/>
    <property type="project" value="UniProtKB-SubCell"/>
</dbReference>
<evidence type="ECO:0000256" key="1">
    <source>
        <dbReference type="ARBA" id="ARBA00004123"/>
    </source>
</evidence>
<dbReference type="InterPro" id="IPR033524">
    <property type="entry name" value="Glu/Leu/Phe/Val_DH_AS"/>
</dbReference>
<evidence type="ECO:0000313" key="13">
    <source>
        <dbReference type="Proteomes" id="UP000734854"/>
    </source>
</evidence>
<comment type="caution">
    <text evidence="12">The sequence shown here is derived from an EMBL/GenBank/DDBJ whole genome shotgun (WGS) entry which is preliminary data.</text>
</comment>
<feature type="region of interest" description="Disordered" evidence="10">
    <location>
        <begin position="1"/>
        <end position="23"/>
    </location>
</feature>
<dbReference type="EC" id="1.4.1.3" evidence="3"/>
<dbReference type="Pfam" id="PF23209">
    <property type="entry name" value="IDM1_C"/>
    <property type="match status" value="1"/>
</dbReference>
<dbReference type="InterPro" id="IPR006097">
    <property type="entry name" value="Glu/Leu/Phe/Val/Trp_DH_dimer"/>
</dbReference>
<dbReference type="Pfam" id="PF00208">
    <property type="entry name" value="ELFV_dehydrog"/>
    <property type="match status" value="1"/>
</dbReference>
<sequence length="1378" mass="153838">MSFEEESGGMRKRKASREVDEKRRLGVSDCNSDDCLAKHWRTARGAQKGERMHCGDSYGVAWEEKNRKNVLRAHVAKPYEVLDSDETIKSDLEGKSSRKPAVAQLSAKKTRRERIGDVNNIFAVDNNLHTDITRHESDVLRVQGKGGVLRVFLNKKADGLENFCAKDFYEQRSKTLGFPVVSTHEMLNPTTLSADTQSLERSCAGTILRETNTDITLESRSGEQMRELEISLPKRGKKRTNMQNNKTDTKLRDFSNSKIHKRELKDQLKEILINAGWRIDLRPRKGSKYVDSVYIPPKGRGSYWSITKAYAVYQEELNRENNGKSEGPARLSKAFLGSDYNIPIDSLNVLKRNIVNKRKRKEALEEAQSGQKKNSEERFDNRRQPSVTETTEMSDGITDRININSSTDLDTKTIVSSIAHNHFQIGKSKHRVCALLARGSNQDAETEDDGFVPYKWKRTVFSWMIDLGILSINEKIKYMNKRRNETKLRGWITREGIRCSCCTKIVTASKFELHAGSRLLQPSLYIYLEDRGVSLLQCQLEAWKKHEQSGHQGFCSVDVSSDQPNDDFCAMCGGSGDLICCDNCPSTSHMLPHGVWHCTKCCCRYCGEISMDSTKKTNGIDSSLLSCSQCEAKYHQDCVAQFESISPISLNLSSAFCTQSCRKVFEGLQKILGTKNDLGAGFSWSIIRRFDEDASMYKLELHQMAECNLKIAVALAILDECFLPIVDQRSGFNVIHNVVYNCGSNFNRLNYKSFCTIILERGDEIISAASIRIHGTRLAEMPFIGTRNMYRRQGMCRRLLGGIESLLCSLNVEKLVISSIPELQDAWTKVFGFKPLNGFQEKEIRSANILVFPGTYLFDKTLPKMLSPEKPTPVPGVCLKPNLHFKQTLTEQKPGLILEISMAANHERKESDSGASGSAAALGACGIDFSSRFWRRKMNALVATSRNFKQAAKLLGLDPKLEKSLLIPFREIKVECTIPKDDGTLASFVGFRVQHDNARGPMKGGIRFHHEHDCYRVSVCRDYASTMHNICSIPYLSDNDPWHPNEVNALAQLMTWKTAVANIPYGGAKGGIGCSPGELTITELERLTRVFTQKIHDLIGIHTDVPAPDMGTNPQTMAWILDEYSKFHGYSPAVVTGKPVDLGGSLGRDAATGRGVLFATEALLADHGKSIKDHRFVIQGFGNVGSWAAQLISDAGGKVVAVSDVSGAIKNPKGIDIEKLLKHSVENHGIRGFNGGESINPASLLTEDCDVLIPAALGGVINRENANDIRAKFIIEAANHPTDPEADEILSKKGVVILPDIYANSGGVTVSYFEWVQNIQGFMWDEDKVNAELKTYMTRSFKDMKEMCRTHECDLRMGAFTLGVNRVARATILRGWEA</sequence>
<dbReference type="SUPFAM" id="SSF51735">
    <property type="entry name" value="NAD(P)-binding Rossmann-fold domains"/>
    <property type="match status" value="1"/>
</dbReference>
<feature type="region of interest" description="Disordered" evidence="10">
    <location>
        <begin position="361"/>
        <end position="392"/>
    </location>
</feature>
<dbReference type="InterPro" id="IPR054292">
    <property type="entry name" value="DUF7028"/>
</dbReference>
<feature type="domain" description="N-acetyltransferase" evidence="11">
    <location>
        <begin position="699"/>
        <end position="863"/>
    </location>
</feature>
<dbReference type="InterPro" id="IPR006096">
    <property type="entry name" value="Glu/Leu/Phe/Val/Trp_DH_C"/>
</dbReference>
<comment type="catalytic activity">
    <reaction evidence="8">
        <text>L-glutamate + NADP(+) + H2O = 2-oxoglutarate + NH4(+) + NADPH + H(+)</text>
        <dbReference type="Rhea" id="RHEA:11612"/>
        <dbReference type="ChEBI" id="CHEBI:15377"/>
        <dbReference type="ChEBI" id="CHEBI:15378"/>
        <dbReference type="ChEBI" id="CHEBI:16810"/>
        <dbReference type="ChEBI" id="CHEBI:28938"/>
        <dbReference type="ChEBI" id="CHEBI:29985"/>
        <dbReference type="ChEBI" id="CHEBI:57783"/>
        <dbReference type="ChEBI" id="CHEBI:58349"/>
        <dbReference type="EC" id="1.4.1.3"/>
    </reaction>
</comment>
<evidence type="ECO:0000313" key="12">
    <source>
        <dbReference type="EMBL" id="KAG6475614.1"/>
    </source>
</evidence>
<dbReference type="SUPFAM" id="SSF55729">
    <property type="entry name" value="Acyl-CoA N-acyltransferases (Nat)"/>
    <property type="match status" value="1"/>
</dbReference>
<gene>
    <name evidence="12" type="ORF">ZIOFF_064842</name>
</gene>
<dbReference type="Pfam" id="PF16135">
    <property type="entry name" value="TDBD"/>
    <property type="match status" value="1"/>
</dbReference>
<evidence type="ECO:0000256" key="6">
    <source>
        <dbReference type="ARBA" id="ARBA00023242"/>
    </source>
</evidence>
<dbReference type="InterPro" id="IPR000182">
    <property type="entry name" value="GNAT_dom"/>
</dbReference>
<feature type="region of interest" description="Disordered" evidence="10">
    <location>
        <begin position="91"/>
        <end position="110"/>
    </location>
</feature>
<comment type="subcellular location">
    <subcellularLocation>
        <location evidence="1">Nucleus</location>
    </subcellularLocation>
</comment>
<dbReference type="PANTHER" id="PTHR11606">
    <property type="entry name" value="GLUTAMATE DEHYDROGENASE"/>
    <property type="match status" value="1"/>
</dbReference>
<accession>A0A8J5EWF0</accession>
<dbReference type="PROSITE" id="PS00074">
    <property type="entry name" value="GLFV_DEHYDROGENASE"/>
    <property type="match status" value="1"/>
</dbReference>
<dbReference type="GO" id="GO:0006538">
    <property type="term" value="P:L-glutamate catabolic process"/>
    <property type="evidence" value="ECO:0007669"/>
    <property type="project" value="TreeGrafter"/>
</dbReference>
<reference evidence="12 13" key="1">
    <citation type="submission" date="2020-08" db="EMBL/GenBank/DDBJ databases">
        <title>Plant Genome Project.</title>
        <authorList>
            <person name="Zhang R.-G."/>
        </authorList>
    </citation>
    <scope>NUCLEOTIDE SEQUENCE [LARGE SCALE GENOMIC DNA]</scope>
    <source>
        <tissue evidence="12">Rhizome</tissue>
    </source>
</reference>
<comment type="similarity">
    <text evidence="2 9">Belongs to the Glu/Leu/Phe/Val dehydrogenases family.</text>
</comment>
<keyword evidence="4 9" id="KW-0560">Oxidoreductase</keyword>
<proteinExistence type="inferred from homology"/>
<evidence type="ECO:0000256" key="5">
    <source>
        <dbReference type="ARBA" id="ARBA00023027"/>
    </source>
</evidence>
<dbReference type="InterPro" id="IPR033922">
    <property type="entry name" value="NAD_bind_Glu_DH"/>
</dbReference>
<dbReference type="InterPro" id="IPR056511">
    <property type="entry name" value="IDM1_C"/>
</dbReference>
<dbReference type="FunFam" id="3.40.50.720:FF:000212">
    <property type="entry name" value="Glutamate dehydrogenase"/>
    <property type="match status" value="1"/>
</dbReference>
<feature type="compositionally biased region" description="Basic and acidic residues" evidence="10">
    <location>
        <begin position="373"/>
        <end position="383"/>
    </location>
</feature>
<dbReference type="PRINTS" id="PR00082">
    <property type="entry name" value="GLFDHDRGNASE"/>
</dbReference>
<dbReference type="InterPro" id="IPR032308">
    <property type="entry name" value="TDBD"/>
</dbReference>
<protein>
    <recommendedName>
        <fullName evidence="3">glutamate dehydrogenase [NAD(P)(+)]</fullName>
        <ecNumber evidence="3">1.4.1.3</ecNumber>
    </recommendedName>
</protein>
<dbReference type="EMBL" id="JACMSC010000018">
    <property type="protein sequence ID" value="KAG6475614.1"/>
    <property type="molecule type" value="Genomic_DNA"/>
</dbReference>
<dbReference type="Proteomes" id="UP000734854">
    <property type="component" value="Unassembled WGS sequence"/>
</dbReference>
<dbReference type="GO" id="GO:0016747">
    <property type="term" value="F:acyltransferase activity, transferring groups other than amino-acyl groups"/>
    <property type="evidence" value="ECO:0007669"/>
    <property type="project" value="InterPro"/>
</dbReference>
<evidence type="ECO:0000259" key="11">
    <source>
        <dbReference type="PROSITE" id="PS51186"/>
    </source>
</evidence>
<dbReference type="Pfam" id="PF22970">
    <property type="entry name" value="DUF7028"/>
    <property type="match status" value="1"/>
</dbReference>
<keyword evidence="5" id="KW-0520">NAD</keyword>
<dbReference type="Gene3D" id="3.40.50.720">
    <property type="entry name" value="NAD(P)-binding Rossmann-like Domain"/>
    <property type="match status" value="1"/>
</dbReference>
<evidence type="ECO:0000256" key="7">
    <source>
        <dbReference type="ARBA" id="ARBA00047867"/>
    </source>
</evidence>
<dbReference type="CDD" id="cd01076">
    <property type="entry name" value="NAD_bind_1_Glu_DH"/>
    <property type="match status" value="1"/>
</dbReference>
<dbReference type="PANTHER" id="PTHR11606:SF29">
    <property type="entry name" value="GLUTAMATE DEHYDROGENASE 3-RELATED"/>
    <property type="match status" value="1"/>
</dbReference>
<evidence type="ECO:0000256" key="8">
    <source>
        <dbReference type="ARBA" id="ARBA00048577"/>
    </source>
</evidence>
<dbReference type="InterPro" id="IPR006095">
    <property type="entry name" value="Glu/Leu/Phe/Val/Trp_DH"/>
</dbReference>
<organism evidence="12 13">
    <name type="scientific">Zingiber officinale</name>
    <name type="common">Ginger</name>
    <name type="synonym">Amomum zingiber</name>
    <dbReference type="NCBI Taxonomy" id="94328"/>
    <lineage>
        <taxon>Eukaryota</taxon>
        <taxon>Viridiplantae</taxon>
        <taxon>Streptophyta</taxon>
        <taxon>Embryophyta</taxon>
        <taxon>Tracheophyta</taxon>
        <taxon>Spermatophyta</taxon>
        <taxon>Magnoliopsida</taxon>
        <taxon>Liliopsida</taxon>
        <taxon>Zingiberales</taxon>
        <taxon>Zingiberaceae</taxon>
        <taxon>Zingiber</taxon>
    </lineage>
</organism>